<dbReference type="Proteomes" id="UP000198816">
    <property type="component" value="Unassembled WGS sequence"/>
</dbReference>
<evidence type="ECO:0000313" key="2">
    <source>
        <dbReference type="Proteomes" id="UP000198816"/>
    </source>
</evidence>
<dbReference type="InterPro" id="IPR011990">
    <property type="entry name" value="TPR-like_helical_dom_sf"/>
</dbReference>
<dbReference type="SMART" id="SM00028">
    <property type="entry name" value="TPR"/>
    <property type="match status" value="4"/>
</dbReference>
<dbReference type="PANTHER" id="PTHR12558">
    <property type="entry name" value="CELL DIVISION CYCLE 16,23,27"/>
    <property type="match status" value="1"/>
</dbReference>
<dbReference type="AlphaFoldDB" id="A0A1H3DRY1"/>
<dbReference type="Pfam" id="PF13432">
    <property type="entry name" value="TPR_16"/>
    <property type="match status" value="1"/>
</dbReference>
<dbReference type="EMBL" id="FNNZ01000056">
    <property type="protein sequence ID" value="SDX68868.1"/>
    <property type="molecule type" value="Genomic_DNA"/>
</dbReference>
<keyword evidence="2" id="KW-1185">Reference proteome</keyword>
<dbReference type="InterPro" id="IPR019734">
    <property type="entry name" value="TPR_rpt"/>
</dbReference>
<dbReference type="PANTHER" id="PTHR12558:SF13">
    <property type="entry name" value="CELL DIVISION CYCLE PROTEIN 27 HOMOLOG"/>
    <property type="match status" value="1"/>
</dbReference>
<proteinExistence type="predicted"/>
<sequence>MVSTELVEAMLNEDETRFQNGISELLSLSRMDDVPALALLELGYFLLLRGLAAMAIPYLEQAAALSPRNRDIWTLKCLGHVRLGQRQQAIDSMAVAVDIESFPEDINLLEALQAGEASIESQAASVLFHPSLSLFDDSSEANFHNRIYRFALHQIERTDSNNVEIISELAKCYYRLNELERAEGYAKRALASKPCCSECLTLLGLIETNRKRDKDAIEYYRQAVECDGQALLARINLASAIQSEGGWSESRSLLEKALQLVQNKEEKGALNESEREWACIGLDLLASNVGVSEHDVVRELALREQALEVGCSKTPAFIANFALCLFFNAKFERFLRYTSYRHKLAFLECLEFQRE</sequence>
<evidence type="ECO:0000313" key="1">
    <source>
        <dbReference type="EMBL" id="SDX68868.1"/>
    </source>
</evidence>
<gene>
    <name evidence="1" type="ORF">SAMN05421783_1561</name>
</gene>
<dbReference type="STRING" id="1058.SAMN05421783_1561"/>
<name>A0A1H3DRY1_THIRO</name>
<dbReference type="Gene3D" id="1.25.40.10">
    <property type="entry name" value="Tetratricopeptide repeat domain"/>
    <property type="match status" value="2"/>
</dbReference>
<organism evidence="1 2">
    <name type="scientific">Thiocapsa roseopersicina</name>
    <dbReference type="NCBI Taxonomy" id="1058"/>
    <lineage>
        <taxon>Bacteria</taxon>
        <taxon>Pseudomonadati</taxon>
        <taxon>Pseudomonadota</taxon>
        <taxon>Gammaproteobacteria</taxon>
        <taxon>Chromatiales</taxon>
        <taxon>Chromatiaceae</taxon>
        <taxon>Thiocapsa</taxon>
    </lineage>
</organism>
<dbReference type="SUPFAM" id="SSF48452">
    <property type="entry name" value="TPR-like"/>
    <property type="match status" value="1"/>
</dbReference>
<protein>
    <submittedName>
        <fullName evidence="1">Tetratricopeptide repeat-containing protein</fullName>
    </submittedName>
</protein>
<accession>A0A1H3DRY1</accession>
<reference evidence="2" key="1">
    <citation type="submission" date="2016-10" db="EMBL/GenBank/DDBJ databases">
        <authorList>
            <person name="Varghese N."/>
            <person name="Submissions S."/>
        </authorList>
    </citation>
    <scope>NUCLEOTIDE SEQUENCE [LARGE SCALE GENOMIC DNA]</scope>
    <source>
        <strain evidence="2">DSM 217</strain>
    </source>
</reference>